<name>A0AAQ2D805_9PSED</name>
<protein>
    <submittedName>
        <fullName evidence="1">Uncharacterized protein</fullName>
    </submittedName>
</protein>
<sequence>MRKILNDYGGVLAVLGTTPTTAGVRDELNLTDTDGLPEGLTNKYMTAAGVSGTALAGVDVATPGAVATTDSILSALGKLQATKADLSGPNKTVAIDKGGTGANTPALARAALGLTILGTVSQSGGAPTGALMEYGSNANGEHWKFANGFMVCISTKSVIVAISSALGGLYWKGTADRPADTLPANFAVAPWAHLIIGGEYPGFSETVIMPTTGTFGIIRHLSPVALPLATYTYTFIAVGRWF</sequence>
<dbReference type="AlphaFoldDB" id="A0AAQ2D805"/>
<dbReference type="EMBL" id="SSBS01000007">
    <property type="protein sequence ID" value="THF27766.1"/>
    <property type="molecule type" value="Genomic_DNA"/>
</dbReference>
<dbReference type="RefSeq" id="WP_136493970.1">
    <property type="nucleotide sequence ID" value="NZ_SSBS01000007.1"/>
</dbReference>
<evidence type="ECO:0000313" key="2">
    <source>
        <dbReference type="Proteomes" id="UP000310574"/>
    </source>
</evidence>
<evidence type="ECO:0000313" key="1">
    <source>
        <dbReference type="EMBL" id="THF27766.1"/>
    </source>
</evidence>
<dbReference type="Proteomes" id="UP000310574">
    <property type="component" value="Unassembled WGS sequence"/>
</dbReference>
<comment type="caution">
    <text evidence="1">The sequence shown here is derived from an EMBL/GenBank/DDBJ whole genome shotgun (WGS) entry which is preliminary data.</text>
</comment>
<accession>A0AAQ2D805</accession>
<organism evidence="1 2">
    <name type="scientific">Pseudomonas atacamensis</name>
    <dbReference type="NCBI Taxonomy" id="2565368"/>
    <lineage>
        <taxon>Bacteria</taxon>
        <taxon>Pseudomonadati</taxon>
        <taxon>Pseudomonadota</taxon>
        <taxon>Gammaproteobacteria</taxon>
        <taxon>Pseudomonadales</taxon>
        <taxon>Pseudomonadaceae</taxon>
        <taxon>Pseudomonas</taxon>
    </lineage>
</organism>
<gene>
    <name evidence="1" type="ORF">E5170_24565</name>
</gene>
<reference evidence="1 2" key="1">
    <citation type="submission" date="2019-04" db="EMBL/GenBank/DDBJ databases">
        <title>Draft genome sequence of Pseudomonas sp. M7D1 isolated from rhizosphere of plant the flowery desert.</title>
        <authorList>
            <person name="Poblete-Morales M."/>
            <person name="Plaza N."/>
            <person name="Corsini G."/>
            <person name="Silva E."/>
        </authorList>
    </citation>
    <scope>NUCLEOTIDE SEQUENCE [LARGE SCALE GENOMIC DNA]</scope>
    <source>
        <strain evidence="1 2">M7D1</strain>
    </source>
</reference>
<proteinExistence type="predicted"/>